<evidence type="ECO:0000313" key="2">
    <source>
        <dbReference type="EMBL" id="AKD56421.1"/>
    </source>
</evidence>
<organism evidence="2 3">
    <name type="scientific">Spirosoma radiotolerans</name>
    <dbReference type="NCBI Taxonomy" id="1379870"/>
    <lineage>
        <taxon>Bacteria</taxon>
        <taxon>Pseudomonadati</taxon>
        <taxon>Bacteroidota</taxon>
        <taxon>Cytophagia</taxon>
        <taxon>Cytophagales</taxon>
        <taxon>Cytophagaceae</taxon>
        <taxon>Spirosoma</taxon>
    </lineage>
</organism>
<feature type="chain" id="PRO_5002413886" evidence="1">
    <location>
        <begin position="22"/>
        <end position="126"/>
    </location>
</feature>
<keyword evidence="3" id="KW-1185">Reference proteome</keyword>
<evidence type="ECO:0000256" key="1">
    <source>
        <dbReference type="SAM" id="SignalP"/>
    </source>
</evidence>
<dbReference type="AlphaFoldDB" id="A0A0E3V8M0"/>
<protein>
    <submittedName>
        <fullName evidence="2">Uncharacterized protein</fullName>
    </submittedName>
</protein>
<dbReference type="Proteomes" id="UP000033054">
    <property type="component" value="Chromosome"/>
</dbReference>
<dbReference type="EMBL" id="CP010429">
    <property type="protein sequence ID" value="AKD56421.1"/>
    <property type="molecule type" value="Genomic_DNA"/>
</dbReference>
<dbReference type="KEGG" id="srd:SD10_17405"/>
<proteinExistence type="predicted"/>
<dbReference type="HOGENOM" id="CLU_160527_0_0_10"/>
<reference evidence="2 3" key="1">
    <citation type="journal article" date="2014" name="Curr. Microbiol.">
        <title>Spirosoma radiotolerans sp. nov., a gamma-radiation-resistant bacterium isolated from gamma ray-irradiated soil.</title>
        <authorList>
            <person name="Lee J.J."/>
            <person name="Srinivasan S."/>
            <person name="Lim S."/>
            <person name="Joe M."/>
            <person name="Im S."/>
            <person name="Bae S.I."/>
            <person name="Park K.R."/>
            <person name="Han J.H."/>
            <person name="Park S.H."/>
            <person name="Joo B.M."/>
            <person name="Park S.J."/>
            <person name="Kim M.K."/>
        </authorList>
    </citation>
    <scope>NUCLEOTIDE SEQUENCE [LARGE SCALE GENOMIC DNA]</scope>
    <source>
        <strain evidence="2 3">DG5A</strain>
    </source>
</reference>
<dbReference type="STRING" id="1379870.SD10_17405"/>
<evidence type="ECO:0000313" key="3">
    <source>
        <dbReference type="Proteomes" id="UP000033054"/>
    </source>
</evidence>
<feature type="signal peptide" evidence="1">
    <location>
        <begin position="1"/>
        <end position="21"/>
    </location>
</feature>
<name>A0A0E3V8M0_9BACT</name>
<keyword evidence="1" id="KW-0732">Signal</keyword>
<dbReference type="OrthoDB" id="1100674at2"/>
<dbReference type="PATRIC" id="fig|1379870.5.peg.3773"/>
<sequence length="126" mass="13647">MKKTSVLFFFMLLSVAMNGIAQAPAPADFFAGKWDIMVVGTPNGDAQLVANLVRKDGKLTGEITTPADTTKGAIPITKIEEGTDKLSLYFTAQGYDVNLDLAKVDDDNLKGSLMNMFDAKAKRLKE</sequence>
<gene>
    <name evidence="2" type="ORF">SD10_17405</name>
</gene>
<accession>A0A0E3V8M0</accession>
<dbReference type="RefSeq" id="WP_046575453.1">
    <property type="nucleotide sequence ID" value="NZ_CP010429.1"/>
</dbReference>